<name>A6DIP1_9BACT</name>
<comment type="caution">
    <text evidence="1">The sequence shown here is derived from an EMBL/GenBank/DDBJ whole genome shotgun (WGS) entry which is preliminary data.</text>
</comment>
<proteinExistence type="predicted"/>
<dbReference type="RefSeq" id="WP_007277770.1">
    <property type="nucleotide sequence ID" value="NZ_ABCK01000005.1"/>
</dbReference>
<dbReference type="AlphaFoldDB" id="A6DIP1"/>
<reference evidence="1 2" key="1">
    <citation type="journal article" date="2010" name="J. Bacteriol.">
        <title>Genome sequence of Lentisphaera araneosa HTCC2155T, the type species of the order Lentisphaerales in the phylum Lentisphaerae.</title>
        <authorList>
            <person name="Thrash J.C."/>
            <person name="Cho J.C."/>
            <person name="Vergin K.L."/>
            <person name="Morris R.M."/>
            <person name="Giovannoni S.J."/>
        </authorList>
    </citation>
    <scope>NUCLEOTIDE SEQUENCE [LARGE SCALE GENOMIC DNA]</scope>
    <source>
        <strain evidence="1 2">HTCC2155</strain>
    </source>
</reference>
<evidence type="ECO:0000313" key="2">
    <source>
        <dbReference type="Proteomes" id="UP000004947"/>
    </source>
</evidence>
<accession>A6DIP1</accession>
<dbReference type="OrthoDB" id="289861at2"/>
<dbReference type="EMBL" id="ABCK01000005">
    <property type="protein sequence ID" value="EDM28327.1"/>
    <property type="molecule type" value="Genomic_DNA"/>
</dbReference>
<protein>
    <submittedName>
        <fullName evidence="1">Uncharacterized protein</fullName>
    </submittedName>
</protein>
<sequence length="86" mass="10245">MILTCKQIARKMADQKLHKASPMQRWWIKLHIKMCVVCGSYQRDAEKFQHAESKFAEFEEGCQKKLNSDFKEKLKAQVRQSQKEEK</sequence>
<dbReference type="Proteomes" id="UP000004947">
    <property type="component" value="Unassembled WGS sequence"/>
</dbReference>
<gene>
    <name evidence="1" type="ORF">LNTAR_10441</name>
</gene>
<organism evidence="1 2">
    <name type="scientific">Lentisphaera araneosa HTCC2155</name>
    <dbReference type="NCBI Taxonomy" id="313628"/>
    <lineage>
        <taxon>Bacteria</taxon>
        <taxon>Pseudomonadati</taxon>
        <taxon>Lentisphaerota</taxon>
        <taxon>Lentisphaeria</taxon>
        <taxon>Lentisphaerales</taxon>
        <taxon>Lentisphaeraceae</taxon>
        <taxon>Lentisphaera</taxon>
    </lineage>
</organism>
<dbReference type="STRING" id="313628.LNTAR_10441"/>
<keyword evidence="2" id="KW-1185">Reference proteome</keyword>
<evidence type="ECO:0000313" key="1">
    <source>
        <dbReference type="EMBL" id="EDM28327.1"/>
    </source>
</evidence>